<organism evidence="1">
    <name type="scientific">Albugo laibachii Nc14</name>
    <dbReference type="NCBI Taxonomy" id="890382"/>
    <lineage>
        <taxon>Eukaryota</taxon>
        <taxon>Sar</taxon>
        <taxon>Stramenopiles</taxon>
        <taxon>Oomycota</taxon>
        <taxon>Peronosporomycetes</taxon>
        <taxon>Albuginales</taxon>
        <taxon>Albuginaceae</taxon>
        <taxon>Albugo</taxon>
    </lineage>
</organism>
<protein>
    <submittedName>
        <fullName evidence="1">Uncharacterized protein AlNc14C346G10859</fullName>
    </submittedName>
</protein>
<dbReference type="GO" id="GO:0003676">
    <property type="term" value="F:nucleic acid binding"/>
    <property type="evidence" value="ECO:0007669"/>
    <property type="project" value="InterPro"/>
</dbReference>
<proteinExistence type="predicted"/>
<evidence type="ECO:0000313" key="1">
    <source>
        <dbReference type="EMBL" id="CCA26098.1"/>
    </source>
</evidence>
<reference evidence="1" key="1">
    <citation type="journal article" date="2011" name="PLoS Biol.">
        <title>Gene gain and loss during evolution of obligate parasitism in the white rust pathogen of Arabidopsis thaliana.</title>
        <authorList>
            <person name="Kemen E."/>
            <person name="Gardiner A."/>
            <person name="Schultz-Larsen T."/>
            <person name="Kemen A.C."/>
            <person name="Balmuth A.L."/>
            <person name="Robert-Seilaniantz A."/>
            <person name="Bailey K."/>
            <person name="Holub E."/>
            <person name="Studholme D.J."/>
            <person name="Maclean D."/>
            <person name="Jones J.D."/>
        </authorList>
    </citation>
    <scope>NUCLEOTIDE SEQUENCE</scope>
</reference>
<dbReference type="InterPro" id="IPR012337">
    <property type="entry name" value="RNaseH-like_sf"/>
</dbReference>
<dbReference type="AlphaFoldDB" id="F0WXA6"/>
<sequence>MPFIGDGDKQLEETKIIWPKEDVRPLILVNHDESTFSAHDDLKRLWMPIGEKPLRKKGQVRSVHVSDFLAYVTGRLSLDEEKRNQYPELPAKACVIINPGVQHDGWWTAQDLNAQVRDKAIPIFEAQFPGMQALFAFDNATSHNAFAPKMKRTTWGAGHIQEMVFSGSHPNQELRGQPKGLKVVLEARSLWRANLKLQCKRCPHHGTDSCSARRIISNQPDFQAQKGMLEELIVEAGHYFISYPEFHCELNFIENFWGYAKLYTRKNCDYSSVGIQKTMPLALASVSVNEIHRDARKAKICMDVHRKGLTGRAVEYARHSSFDTKLNDRSISRLQSNAETNRIRKLSVFEPTMMANLQQSNGQAERMNRTMTERARFMVNHMQVEKKWCVEAYTAIYNTNRVPCATYPDKTP</sequence>
<dbReference type="HOGENOM" id="CLU_668019_0_0_1"/>
<dbReference type="PANTHER" id="PTHR35871:SF1">
    <property type="entry name" value="CXC1-LIKE CYSTEINE CLUSTER ASSOCIATED WITH KDZ TRANSPOSASES DOMAIN-CONTAINING PROTEIN"/>
    <property type="match status" value="1"/>
</dbReference>
<reference evidence="1" key="2">
    <citation type="submission" date="2011-02" db="EMBL/GenBank/DDBJ databases">
        <authorList>
            <person name="MacLean D."/>
        </authorList>
    </citation>
    <scope>NUCLEOTIDE SEQUENCE</scope>
</reference>
<name>F0WXA6_9STRA</name>
<dbReference type="PANTHER" id="PTHR35871">
    <property type="entry name" value="EXPRESSED PROTEIN"/>
    <property type="match status" value="1"/>
</dbReference>
<dbReference type="InterPro" id="IPR036397">
    <property type="entry name" value="RNaseH_sf"/>
</dbReference>
<dbReference type="Gene3D" id="3.30.420.10">
    <property type="entry name" value="Ribonuclease H-like superfamily/Ribonuclease H"/>
    <property type="match status" value="2"/>
</dbReference>
<gene>
    <name evidence="1" type="primary">AlNc14C346G10859</name>
    <name evidence="1" type="ORF">ALNC14_122420</name>
</gene>
<accession>F0WXA6</accession>
<dbReference type="EMBL" id="FR824391">
    <property type="protein sequence ID" value="CCA26098.1"/>
    <property type="molecule type" value="Genomic_DNA"/>
</dbReference>
<dbReference type="SUPFAM" id="SSF53098">
    <property type="entry name" value="Ribonuclease H-like"/>
    <property type="match status" value="1"/>
</dbReference>